<dbReference type="AlphaFoldDB" id="A0A9R1XKV6"/>
<dbReference type="Proteomes" id="UP000235145">
    <property type="component" value="Unassembled WGS sequence"/>
</dbReference>
<comment type="caution">
    <text evidence="1">The sequence shown here is derived from an EMBL/GenBank/DDBJ whole genome shotgun (WGS) entry which is preliminary data.</text>
</comment>
<keyword evidence="2" id="KW-1185">Reference proteome</keyword>
<reference evidence="1 2" key="1">
    <citation type="journal article" date="2017" name="Nat. Commun.">
        <title>Genome assembly with in vitro proximity ligation data and whole-genome triplication in lettuce.</title>
        <authorList>
            <person name="Reyes-Chin-Wo S."/>
            <person name="Wang Z."/>
            <person name="Yang X."/>
            <person name="Kozik A."/>
            <person name="Arikit S."/>
            <person name="Song C."/>
            <person name="Xia L."/>
            <person name="Froenicke L."/>
            <person name="Lavelle D.O."/>
            <person name="Truco M.J."/>
            <person name="Xia R."/>
            <person name="Zhu S."/>
            <person name="Xu C."/>
            <person name="Xu H."/>
            <person name="Xu X."/>
            <person name="Cox K."/>
            <person name="Korf I."/>
            <person name="Meyers B.C."/>
            <person name="Michelmore R.W."/>
        </authorList>
    </citation>
    <scope>NUCLEOTIDE SEQUENCE [LARGE SCALE GENOMIC DNA]</scope>
    <source>
        <strain evidence="2">cv. Salinas</strain>
        <tissue evidence="1">Seedlings</tissue>
    </source>
</reference>
<organism evidence="1 2">
    <name type="scientific">Lactuca sativa</name>
    <name type="common">Garden lettuce</name>
    <dbReference type="NCBI Taxonomy" id="4236"/>
    <lineage>
        <taxon>Eukaryota</taxon>
        <taxon>Viridiplantae</taxon>
        <taxon>Streptophyta</taxon>
        <taxon>Embryophyta</taxon>
        <taxon>Tracheophyta</taxon>
        <taxon>Spermatophyta</taxon>
        <taxon>Magnoliopsida</taxon>
        <taxon>eudicotyledons</taxon>
        <taxon>Gunneridae</taxon>
        <taxon>Pentapetalae</taxon>
        <taxon>asterids</taxon>
        <taxon>campanulids</taxon>
        <taxon>Asterales</taxon>
        <taxon>Asteraceae</taxon>
        <taxon>Cichorioideae</taxon>
        <taxon>Cichorieae</taxon>
        <taxon>Lactucinae</taxon>
        <taxon>Lactuca</taxon>
    </lineage>
</organism>
<dbReference type="EMBL" id="NBSK02000003">
    <property type="protein sequence ID" value="KAJ0216564.1"/>
    <property type="molecule type" value="Genomic_DNA"/>
</dbReference>
<accession>A0A9R1XKV6</accession>
<gene>
    <name evidence="1" type="ORF">LSAT_V11C300127520</name>
</gene>
<evidence type="ECO:0000313" key="2">
    <source>
        <dbReference type="Proteomes" id="UP000235145"/>
    </source>
</evidence>
<evidence type="ECO:0000313" key="1">
    <source>
        <dbReference type="EMBL" id="KAJ0216564.1"/>
    </source>
</evidence>
<proteinExistence type="predicted"/>
<protein>
    <submittedName>
        <fullName evidence="1">Uncharacterized protein</fullName>
    </submittedName>
</protein>
<sequence length="110" mass="12677">MKHMASTSRTKKRKEPKLLEKTYLPGFDSDDDAFDFSFLDFSEEIFKAPSKLCDDHFLNLLYDENILRRSIDGMVDDGDIPGVQKNEHAHLDEDGEDVGVEYRVHDPNVD</sequence>
<name>A0A9R1XKV6_LACSA</name>